<evidence type="ECO:0000256" key="5">
    <source>
        <dbReference type="ARBA" id="ARBA00023049"/>
    </source>
</evidence>
<reference evidence="10" key="1">
    <citation type="submission" date="2020-06" db="EMBL/GenBank/DDBJ databases">
        <title>Nostoc edaphicum CCNP1411 genome.</title>
        <authorList>
            <person name="Fidor A."/>
            <person name="Grabski M."/>
            <person name="Gawor J."/>
            <person name="Gromadka R."/>
            <person name="Wegrzyn G."/>
            <person name="Mazur-Marzec H."/>
        </authorList>
    </citation>
    <scope>NUCLEOTIDE SEQUENCE [LARGE SCALE GENOMIC DNA]</scope>
    <source>
        <strain evidence="10">CCNP1411</strain>
        <plasmid evidence="10">pne_5</plasmid>
    </source>
</reference>
<feature type="domain" description="Peptidase M48" evidence="8">
    <location>
        <begin position="127"/>
        <end position="180"/>
    </location>
</feature>
<organism evidence="9 10">
    <name type="scientific">Nostoc edaphicum CCNP1411</name>
    <dbReference type="NCBI Taxonomy" id="1472755"/>
    <lineage>
        <taxon>Bacteria</taxon>
        <taxon>Bacillati</taxon>
        <taxon>Cyanobacteriota</taxon>
        <taxon>Cyanophyceae</taxon>
        <taxon>Nostocales</taxon>
        <taxon>Nostocaceae</taxon>
        <taxon>Nostoc</taxon>
    </lineage>
</organism>
<evidence type="ECO:0000256" key="6">
    <source>
        <dbReference type="RuleBase" id="RU003983"/>
    </source>
</evidence>
<evidence type="ECO:0000256" key="3">
    <source>
        <dbReference type="ARBA" id="ARBA00022801"/>
    </source>
</evidence>
<sequence>MHLLMVVMALILAWYLRYYWSSPMGSWTERFPRALLLFLLPPLLLLTTTFAVFCMGPHGHIMVWGWEGWVSYGLAISFLGFAGILWLKLAWEGNRMLEQIRTYPIVCVYGTPARLLNAPVVYCALVGFWEPELIISQGLLDTLDVPHLKAVLAHEDGHRHYRDTCWFFFLGWLRQLTSWLPHTESLWQELLLLREIRADYWATRQVDNLLLAEALLLVVNTPILLEVNFCAAFAQHIPTNHVTQRIDVLLQQPDSIGQPKIWSWVWLILVLVPLLVIPFHN</sequence>
<keyword evidence="7" id="KW-0812">Transmembrane</keyword>
<evidence type="ECO:0000313" key="10">
    <source>
        <dbReference type="Proteomes" id="UP000514713"/>
    </source>
</evidence>
<evidence type="ECO:0000256" key="1">
    <source>
        <dbReference type="ARBA" id="ARBA00022670"/>
    </source>
</evidence>
<dbReference type="KEGG" id="ned:HUN01_02690"/>
<keyword evidence="3 6" id="KW-0378">Hydrolase</keyword>
<keyword evidence="7" id="KW-0472">Membrane</keyword>
<evidence type="ECO:0000313" key="9">
    <source>
        <dbReference type="EMBL" id="QMS86525.1"/>
    </source>
</evidence>
<feature type="transmembrane region" description="Helical" evidence="7">
    <location>
        <begin position="261"/>
        <end position="280"/>
    </location>
</feature>
<keyword evidence="5 6" id="KW-0482">Metalloprotease</keyword>
<gene>
    <name evidence="9" type="ORF">HUN01_02690</name>
</gene>
<protein>
    <submittedName>
        <fullName evidence="9">M56 family metallopeptidase</fullName>
    </submittedName>
</protein>
<feature type="transmembrane region" description="Helical" evidence="7">
    <location>
        <begin position="34"/>
        <end position="58"/>
    </location>
</feature>
<comment type="similarity">
    <text evidence="6">Belongs to the peptidase M48 family.</text>
</comment>
<dbReference type="Gene3D" id="3.30.2010.10">
    <property type="entry name" value="Metalloproteases ('zincins'), catalytic domain"/>
    <property type="match status" value="1"/>
</dbReference>
<dbReference type="EMBL" id="CP054697">
    <property type="protein sequence ID" value="QMS86525.1"/>
    <property type="molecule type" value="Genomic_DNA"/>
</dbReference>
<evidence type="ECO:0000256" key="7">
    <source>
        <dbReference type="SAM" id="Phobius"/>
    </source>
</evidence>
<evidence type="ECO:0000256" key="4">
    <source>
        <dbReference type="ARBA" id="ARBA00022833"/>
    </source>
</evidence>
<comment type="cofactor">
    <cofactor evidence="6">
        <name>Zn(2+)</name>
        <dbReference type="ChEBI" id="CHEBI:29105"/>
    </cofactor>
    <text evidence="6">Binds 1 zinc ion per subunit.</text>
</comment>
<evidence type="ECO:0000259" key="8">
    <source>
        <dbReference type="Pfam" id="PF01435"/>
    </source>
</evidence>
<accession>A0A7D7QJX5</accession>
<proteinExistence type="inferred from homology"/>
<dbReference type="Pfam" id="PF01435">
    <property type="entry name" value="Peptidase_M48"/>
    <property type="match status" value="1"/>
</dbReference>
<dbReference type="PANTHER" id="PTHR34978">
    <property type="entry name" value="POSSIBLE SENSOR-TRANSDUCER PROTEIN BLAR"/>
    <property type="match status" value="1"/>
</dbReference>
<keyword evidence="9" id="KW-0614">Plasmid</keyword>
<keyword evidence="4 6" id="KW-0862">Zinc</keyword>
<feature type="transmembrane region" description="Helical" evidence="7">
    <location>
        <begin position="70"/>
        <end position="91"/>
    </location>
</feature>
<dbReference type="InterPro" id="IPR001915">
    <property type="entry name" value="Peptidase_M48"/>
</dbReference>
<dbReference type="Proteomes" id="UP000514713">
    <property type="component" value="Plasmid pNe_5"/>
</dbReference>
<dbReference type="PANTHER" id="PTHR34978:SF3">
    <property type="entry name" value="SLR0241 PROTEIN"/>
    <property type="match status" value="1"/>
</dbReference>
<feature type="transmembrane region" description="Helical" evidence="7">
    <location>
        <begin position="6"/>
        <end position="22"/>
    </location>
</feature>
<keyword evidence="10" id="KW-1185">Reference proteome</keyword>
<dbReference type="AlphaFoldDB" id="A0A7D7QJX5"/>
<dbReference type="RefSeq" id="WP_181927338.1">
    <property type="nucleotide sequence ID" value="NZ_CP054697.1"/>
</dbReference>
<dbReference type="GO" id="GO:0006508">
    <property type="term" value="P:proteolysis"/>
    <property type="evidence" value="ECO:0007669"/>
    <property type="project" value="UniProtKB-KW"/>
</dbReference>
<geneLocation type="plasmid" evidence="10">
    <name>pne_5</name>
</geneLocation>
<name>A0A7D7QJX5_9NOSO</name>
<keyword evidence="1 6" id="KW-0645">Protease</keyword>
<dbReference type="GO" id="GO:0004222">
    <property type="term" value="F:metalloendopeptidase activity"/>
    <property type="evidence" value="ECO:0007669"/>
    <property type="project" value="InterPro"/>
</dbReference>
<keyword evidence="2" id="KW-0479">Metal-binding</keyword>
<keyword evidence="7" id="KW-1133">Transmembrane helix</keyword>
<evidence type="ECO:0000256" key="2">
    <source>
        <dbReference type="ARBA" id="ARBA00022723"/>
    </source>
</evidence>
<dbReference type="GO" id="GO:0046872">
    <property type="term" value="F:metal ion binding"/>
    <property type="evidence" value="ECO:0007669"/>
    <property type="project" value="UniProtKB-KW"/>
</dbReference>
<dbReference type="InterPro" id="IPR052173">
    <property type="entry name" value="Beta-lactam_resp_regulator"/>
</dbReference>
<dbReference type="CDD" id="cd07326">
    <property type="entry name" value="M56_BlaR1_MecR1_like"/>
    <property type="match status" value="1"/>
</dbReference>